<keyword evidence="1" id="KW-0732">Signal</keyword>
<accession>A0AA35YID9</accession>
<organism evidence="3 4">
    <name type="scientific">Lactuca saligna</name>
    <name type="common">Willowleaf lettuce</name>
    <dbReference type="NCBI Taxonomy" id="75948"/>
    <lineage>
        <taxon>Eukaryota</taxon>
        <taxon>Viridiplantae</taxon>
        <taxon>Streptophyta</taxon>
        <taxon>Embryophyta</taxon>
        <taxon>Tracheophyta</taxon>
        <taxon>Spermatophyta</taxon>
        <taxon>Magnoliopsida</taxon>
        <taxon>eudicotyledons</taxon>
        <taxon>Gunneridae</taxon>
        <taxon>Pentapetalae</taxon>
        <taxon>asterids</taxon>
        <taxon>campanulids</taxon>
        <taxon>Asterales</taxon>
        <taxon>Asteraceae</taxon>
        <taxon>Cichorioideae</taxon>
        <taxon>Cichorieae</taxon>
        <taxon>Lactucinae</taxon>
        <taxon>Lactuca</taxon>
    </lineage>
</organism>
<feature type="chain" id="PRO_5041257565" description="PB1-like domain-containing protein" evidence="1">
    <location>
        <begin position="20"/>
        <end position="121"/>
    </location>
</feature>
<dbReference type="EMBL" id="OX465079">
    <property type="protein sequence ID" value="CAI9274568.1"/>
    <property type="molecule type" value="Genomic_DNA"/>
</dbReference>
<evidence type="ECO:0000256" key="1">
    <source>
        <dbReference type="SAM" id="SignalP"/>
    </source>
</evidence>
<evidence type="ECO:0000313" key="3">
    <source>
        <dbReference type="EMBL" id="CAI9274568.1"/>
    </source>
</evidence>
<sequence length="121" mass="14057">MVKFITLLVLHLTSRLVAPLKHPTCKARREKFQHSDKKTLIVISSPLKRNGVMAYTCKYGGNRCWTSLLLYHGGEFTKFPGRKYIKGKQTYIDLLDMDTFSVHDIDEMMEQLGYVDEVIRM</sequence>
<dbReference type="InterPro" id="IPR058594">
    <property type="entry name" value="PB1-like_dom_pln"/>
</dbReference>
<dbReference type="AlphaFoldDB" id="A0AA35YID9"/>
<gene>
    <name evidence="3" type="ORF">LSALG_LOCUS14642</name>
</gene>
<feature type="domain" description="PB1-like" evidence="2">
    <location>
        <begin position="67"/>
        <end position="115"/>
    </location>
</feature>
<feature type="signal peptide" evidence="1">
    <location>
        <begin position="1"/>
        <end position="19"/>
    </location>
</feature>
<name>A0AA35YID9_LACSI</name>
<reference evidence="3" key="1">
    <citation type="submission" date="2023-04" db="EMBL/GenBank/DDBJ databases">
        <authorList>
            <person name="Vijverberg K."/>
            <person name="Xiong W."/>
            <person name="Schranz E."/>
        </authorList>
    </citation>
    <scope>NUCLEOTIDE SEQUENCE</scope>
</reference>
<dbReference type="Proteomes" id="UP001177003">
    <property type="component" value="Chromosome 3"/>
</dbReference>
<keyword evidence="4" id="KW-1185">Reference proteome</keyword>
<protein>
    <recommendedName>
        <fullName evidence="2">PB1-like domain-containing protein</fullName>
    </recommendedName>
</protein>
<evidence type="ECO:0000313" key="4">
    <source>
        <dbReference type="Proteomes" id="UP001177003"/>
    </source>
</evidence>
<dbReference type="Pfam" id="PF26130">
    <property type="entry name" value="PB1-like"/>
    <property type="match status" value="1"/>
</dbReference>
<evidence type="ECO:0000259" key="2">
    <source>
        <dbReference type="Pfam" id="PF26130"/>
    </source>
</evidence>
<proteinExistence type="predicted"/>